<feature type="chain" id="PRO_5008360764" description="Lysozyme inhibitor LprI-like N-terminal domain-containing protein" evidence="1">
    <location>
        <begin position="22"/>
        <end position="130"/>
    </location>
</feature>
<comment type="caution">
    <text evidence="3">The sequence shown here is derived from an EMBL/GenBank/DDBJ whole genome shotgun (WGS) entry which is preliminary data.</text>
</comment>
<dbReference type="Gene3D" id="1.20.1270.180">
    <property type="match status" value="1"/>
</dbReference>
<dbReference type="Proteomes" id="UP000185753">
    <property type="component" value="Unassembled WGS sequence"/>
</dbReference>
<keyword evidence="1" id="KW-0732">Signal</keyword>
<evidence type="ECO:0000313" key="3">
    <source>
        <dbReference type="EMBL" id="OBX29456.1"/>
    </source>
</evidence>
<accession>A0A1A7RBZ2</accession>
<evidence type="ECO:0000256" key="1">
    <source>
        <dbReference type="SAM" id="SignalP"/>
    </source>
</evidence>
<keyword evidence="4" id="KW-1185">Reference proteome</keyword>
<gene>
    <name evidence="3" type="ORF">A9J31_13730</name>
</gene>
<dbReference type="InterPro" id="IPR009739">
    <property type="entry name" value="LprI-like_N"/>
</dbReference>
<evidence type="ECO:0000259" key="2">
    <source>
        <dbReference type="Pfam" id="PF07007"/>
    </source>
</evidence>
<dbReference type="Pfam" id="PF07007">
    <property type="entry name" value="LprI"/>
    <property type="match status" value="1"/>
</dbReference>
<dbReference type="AlphaFoldDB" id="A0A1A7RBZ2"/>
<proteinExistence type="predicted"/>
<dbReference type="OrthoDB" id="7340239at2"/>
<reference evidence="4" key="1">
    <citation type="submission" date="2016-06" db="EMBL/GenBank/DDBJ databases">
        <authorList>
            <person name="Radolfova-Krizova L."/>
            <person name="Nemec A."/>
        </authorList>
    </citation>
    <scope>NUCLEOTIDE SEQUENCE [LARGE SCALE GENOMIC DNA]</scope>
    <source>
        <strain evidence="4">ANC 4275</strain>
    </source>
</reference>
<evidence type="ECO:0000313" key="4">
    <source>
        <dbReference type="Proteomes" id="UP000185753"/>
    </source>
</evidence>
<feature type="signal peptide" evidence="1">
    <location>
        <begin position="1"/>
        <end position="21"/>
    </location>
</feature>
<dbReference type="STRING" id="1443941.A9J31_13730"/>
<name>A0A1A7RBZ2_9GAMM</name>
<dbReference type="PANTHER" id="PTHR39176:SF1">
    <property type="entry name" value="PERIPLASMIC PROTEIN"/>
    <property type="match status" value="1"/>
</dbReference>
<dbReference type="EMBL" id="LZDS01000007">
    <property type="protein sequence ID" value="OBX29456.1"/>
    <property type="molecule type" value="Genomic_DNA"/>
</dbReference>
<dbReference type="PANTHER" id="PTHR39176">
    <property type="entry name" value="PERIPLASMIC PROTEIN-RELATED"/>
    <property type="match status" value="1"/>
</dbReference>
<feature type="domain" description="Lysozyme inhibitor LprI-like N-terminal" evidence="2">
    <location>
        <begin position="33"/>
        <end position="124"/>
    </location>
</feature>
<sequence>MIKQFICALMVVLGFIQMAQADDRSLSKQFTACMDKAGGVTASMVECTAAETKRQDVRLNKAYKNLMNTLSATRKKELQNTQRLWMKYRDANCNFYYDPNGGSIVRVTSAGCFMDMTTERANELENFLKY</sequence>
<dbReference type="RefSeq" id="WP_067762701.1">
    <property type="nucleotide sequence ID" value="NZ_LZDS01000007.1"/>
</dbReference>
<protein>
    <recommendedName>
        <fullName evidence="2">Lysozyme inhibitor LprI-like N-terminal domain-containing protein</fullName>
    </recommendedName>
</protein>
<organism evidence="3 4">
    <name type="scientific">Acinetobacter gandensis</name>
    <dbReference type="NCBI Taxonomy" id="1443941"/>
    <lineage>
        <taxon>Bacteria</taxon>
        <taxon>Pseudomonadati</taxon>
        <taxon>Pseudomonadota</taxon>
        <taxon>Gammaproteobacteria</taxon>
        <taxon>Moraxellales</taxon>
        <taxon>Moraxellaceae</taxon>
        <taxon>Acinetobacter</taxon>
    </lineage>
</organism>